<feature type="compositionally biased region" description="Polar residues" evidence="5">
    <location>
        <begin position="126"/>
        <end position="140"/>
    </location>
</feature>
<feature type="compositionally biased region" description="Acidic residues" evidence="5">
    <location>
        <begin position="91"/>
        <end position="103"/>
    </location>
</feature>
<evidence type="ECO:0000259" key="6">
    <source>
        <dbReference type="PROSITE" id="PS50808"/>
    </source>
</evidence>
<dbReference type="PROSITE" id="PS50808">
    <property type="entry name" value="ZF_BED"/>
    <property type="match status" value="1"/>
</dbReference>
<protein>
    <recommendedName>
        <fullName evidence="6">BED-type domain-containing protein</fullName>
    </recommendedName>
</protein>
<dbReference type="Proteomes" id="UP000694569">
    <property type="component" value="Unplaced"/>
</dbReference>
<name>A0A8C5M106_9ANUR</name>
<dbReference type="Ensembl" id="ENSLLET00000008256.1">
    <property type="protein sequence ID" value="ENSLLEP00000007936.1"/>
    <property type="gene ID" value="ENSLLEG00000005037.1"/>
</dbReference>
<evidence type="ECO:0000313" key="7">
    <source>
        <dbReference type="Ensembl" id="ENSLLEP00000007936.1"/>
    </source>
</evidence>
<keyword evidence="2 4" id="KW-0863">Zinc-finger</keyword>
<evidence type="ECO:0000256" key="3">
    <source>
        <dbReference type="ARBA" id="ARBA00022833"/>
    </source>
</evidence>
<dbReference type="OrthoDB" id="1607513at2759"/>
<evidence type="ECO:0000256" key="2">
    <source>
        <dbReference type="ARBA" id="ARBA00022771"/>
    </source>
</evidence>
<organism evidence="7 8">
    <name type="scientific">Leptobrachium leishanense</name>
    <name type="common">Leishan spiny toad</name>
    <dbReference type="NCBI Taxonomy" id="445787"/>
    <lineage>
        <taxon>Eukaryota</taxon>
        <taxon>Metazoa</taxon>
        <taxon>Chordata</taxon>
        <taxon>Craniata</taxon>
        <taxon>Vertebrata</taxon>
        <taxon>Euteleostomi</taxon>
        <taxon>Amphibia</taxon>
        <taxon>Batrachia</taxon>
        <taxon>Anura</taxon>
        <taxon>Pelobatoidea</taxon>
        <taxon>Megophryidae</taxon>
        <taxon>Leptobrachium</taxon>
    </lineage>
</organism>
<proteinExistence type="predicted"/>
<dbReference type="PANTHER" id="PTHR47241:SF1">
    <property type="entry name" value="BED-TYPE DOMAIN-CONTAINING PROTEIN"/>
    <property type="match status" value="1"/>
</dbReference>
<dbReference type="PANTHER" id="PTHR47241">
    <property type="entry name" value="FINGER PROTEIN, PUTATIVE-RELATED"/>
    <property type="match status" value="1"/>
</dbReference>
<evidence type="ECO:0000313" key="8">
    <source>
        <dbReference type="Proteomes" id="UP000694569"/>
    </source>
</evidence>
<keyword evidence="8" id="KW-1185">Reference proteome</keyword>
<reference evidence="7" key="1">
    <citation type="submission" date="2025-08" db="UniProtKB">
        <authorList>
            <consortium name="Ensembl"/>
        </authorList>
    </citation>
    <scope>IDENTIFICATION</scope>
</reference>
<keyword evidence="3" id="KW-0862">Zinc</keyword>
<evidence type="ECO:0000256" key="1">
    <source>
        <dbReference type="ARBA" id="ARBA00022723"/>
    </source>
</evidence>
<dbReference type="SUPFAM" id="SSF53098">
    <property type="entry name" value="Ribonuclease H-like"/>
    <property type="match status" value="1"/>
</dbReference>
<reference evidence="7" key="2">
    <citation type="submission" date="2025-09" db="UniProtKB">
        <authorList>
            <consortium name="Ensembl"/>
        </authorList>
    </citation>
    <scope>IDENTIFICATION</scope>
</reference>
<dbReference type="AlphaFoldDB" id="A0A8C5M106"/>
<dbReference type="GeneTree" id="ENSGT00510000050353"/>
<feature type="region of interest" description="Disordered" evidence="5">
    <location>
        <begin position="90"/>
        <end position="143"/>
    </location>
</feature>
<keyword evidence="1" id="KW-0479">Metal-binding</keyword>
<dbReference type="SUPFAM" id="SSF57667">
    <property type="entry name" value="beta-beta-alpha zinc fingers"/>
    <property type="match status" value="1"/>
</dbReference>
<dbReference type="SMART" id="SM00614">
    <property type="entry name" value="ZnF_BED"/>
    <property type="match status" value="1"/>
</dbReference>
<dbReference type="GO" id="GO:0003677">
    <property type="term" value="F:DNA binding"/>
    <property type="evidence" value="ECO:0007669"/>
    <property type="project" value="InterPro"/>
</dbReference>
<dbReference type="Pfam" id="PF02892">
    <property type="entry name" value="zf-BED"/>
    <property type="match status" value="1"/>
</dbReference>
<dbReference type="InterPro" id="IPR036236">
    <property type="entry name" value="Znf_C2H2_sf"/>
</dbReference>
<dbReference type="InterPro" id="IPR052865">
    <property type="entry name" value="Zinc_finger_BED"/>
</dbReference>
<dbReference type="InterPro" id="IPR012337">
    <property type="entry name" value="RNaseH-like_sf"/>
</dbReference>
<evidence type="ECO:0000256" key="4">
    <source>
        <dbReference type="PROSITE-ProRule" id="PRU00027"/>
    </source>
</evidence>
<dbReference type="GO" id="GO:0008270">
    <property type="term" value="F:zinc ion binding"/>
    <property type="evidence" value="ECO:0007669"/>
    <property type="project" value="UniProtKB-KW"/>
</dbReference>
<feature type="domain" description="BED-type" evidence="6">
    <location>
        <begin position="159"/>
        <end position="216"/>
    </location>
</feature>
<dbReference type="InterPro" id="IPR003656">
    <property type="entry name" value="Znf_BED"/>
</dbReference>
<evidence type="ECO:0000256" key="5">
    <source>
        <dbReference type="SAM" id="MobiDB-lite"/>
    </source>
</evidence>
<sequence length="650" mass="71461">MDCFHLNAASMSTATPAVASPTYTEESAELFDYNDSDMLLEDAQQLQCSDSNSEVVEGSIINLEGGGANDTQITGTHVAPAAAEYCQVGSNDEEIGGDDDNEVIDSTWVPDRTEESSEEEEEEQQTRGTTSSMSNRSQSKASEVTAAQVQSAVVSKHMYRKSSVWEFFKKCAADRTVAICNLCQKRIKRGKDIPHLGTTCMRRHMTTCHASRWHNTLHRSSSPSSVSTPTICPAMSLPTTSTDRDDATVMGVPGPSSQCDSIPSVEDLRSQITLPQLLQRKKKDSPNHPQAQRLNASLAKLLTLQLLPFQLVDSASFREFAECAVPQWHVPKRHFFSRKAIPALYQHVEDNVMELLGKAVSSKVHMTLDTWSNKHGQGRYISFTAHWVTLLAAGRDPGRGSVLELVHPQRLQKAGYMRSVCSTTSSSSSSYSVSGEVAVKPTRGRGYAMAQAKRCHIVLELVCLGDRSHTGPEILSALQGQVQRWLTPRQLQLGMVICDNGSNLLSALCKGKLTHLPCLAHILNLVVQRFLTRYPGLAELLSQARKVCSHFRRSFPASVHLAEIQREFYLPTSRLICDPPGGTQHWQCCSICTSNRGTSMSTCVSMAQGQVQVNLFPPPQWLMIKVACTVLSPFDEATSRESAASVTQFL</sequence>
<accession>A0A8C5M106</accession>
<dbReference type="GO" id="GO:0005634">
    <property type="term" value="C:nucleus"/>
    <property type="evidence" value="ECO:0007669"/>
    <property type="project" value="TreeGrafter"/>
</dbReference>